<dbReference type="GO" id="GO:0071596">
    <property type="term" value="P:ubiquitin-dependent protein catabolic process via the N-end rule pathway"/>
    <property type="evidence" value="ECO:0007669"/>
    <property type="project" value="UniProtKB-UniRule"/>
</dbReference>
<feature type="region of interest" description="Disordered" evidence="11">
    <location>
        <begin position="1117"/>
        <end position="1137"/>
    </location>
</feature>
<keyword evidence="5 10" id="KW-0863">Zinc-finger</keyword>
<evidence type="ECO:0000256" key="7">
    <source>
        <dbReference type="ARBA" id="ARBA00022833"/>
    </source>
</evidence>
<dbReference type="InterPro" id="IPR055194">
    <property type="entry name" value="UBR1-like_WH"/>
</dbReference>
<dbReference type="PANTHER" id="PTHR21497">
    <property type="entry name" value="UBIQUITIN LIGASE E3 ALPHA-RELATED"/>
    <property type="match status" value="1"/>
</dbReference>
<dbReference type="Pfam" id="PF18995">
    <property type="entry name" value="PRT6_C"/>
    <property type="match status" value="1"/>
</dbReference>
<name>A0A0P4W0N9_SCYOL</name>
<keyword evidence="4 10" id="KW-0479">Metal-binding</keyword>
<evidence type="ECO:0000256" key="5">
    <source>
        <dbReference type="ARBA" id="ARBA00022771"/>
    </source>
</evidence>
<keyword evidence="6 10" id="KW-0833">Ubl conjugation pathway</keyword>
<dbReference type="CDD" id="cd16483">
    <property type="entry name" value="RING-H2_UBR3"/>
    <property type="match status" value="1"/>
</dbReference>
<dbReference type="PROSITE" id="PS51157">
    <property type="entry name" value="ZF_UBR"/>
    <property type="match status" value="1"/>
</dbReference>
<dbReference type="Pfam" id="PF02207">
    <property type="entry name" value="zf-UBR"/>
    <property type="match status" value="1"/>
</dbReference>
<evidence type="ECO:0000256" key="6">
    <source>
        <dbReference type="ARBA" id="ARBA00022786"/>
    </source>
</evidence>
<dbReference type="SMART" id="SM00396">
    <property type="entry name" value="ZnF_UBR1"/>
    <property type="match status" value="1"/>
</dbReference>
<dbReference type="EMBL" id="GDRN01098298">
    <property type="protein sequence ID" value="JAI58971.1"/>
    <property type="molecule type" value="Transcribed_RNA"/>
</dbReference>
<feature type="region of interest" description="Disordered" evidence="11">
    <location>
        <begin position="1150"/>
        <end position="1183"/>
    </location>
</feature>
<dbReference type="InterPro" id="IPR044046">
    <property type="entry name" value="E3_ligase_UBR-like_C"/>
</dbReference>
<feature type="region of interest" description="Disordered" evidence="11">
    <location>
        <begin position="1272"/>
        <end position="1295"/>
    </location>
</feature>
<sequence length="2015" mass="223824">MRCAYVCAGNVKDMNGGERRQALPMEAAGGGGGGGGAEAGGGGSSNGGSSGSSTASSQKDILTAQLLLKKGKRYAASYLKDECLRNLSPDDSEAPHAQGRGEFLDLVLTMLLNPAMPMKDWDTVDWLKWLMAGGKTPDEFFSIVHRYDNATTCGLVWTANFVAYRCRTCGISPCMSLCAQCFQEGNHEGHDFNMFRSQAGGACDCGNSAVMKESGFCHRHGSQAQLNKPEVPPDLLAIADALMPRIFLRFIQHCREHSSESLKQVQEAMEESSLFLDLLQELSRLGAAMRKTMTKSLCNPKVYHELTQGSSRHHDAEYLSQSKKLYEEALNSIPFGEVPPGYEDVATLNGPLVHKTFLDEIVFWTVKFEFPQKLVCLLLNMLPDTEYEDAFARAFVQHYSRISVMLVKSEDSETLSNRVVHVSVQLFSDQDLAYRMTDSFHLLHVMIVSLKNMMKSICVPSTLHDKMQNTHHVVNCANDVMKNHCYWPLVSDLNNVLSHRAIAVKFMSDHRLIQEWFSFLSMFQGMNVNVRELTQHVEFEPQTYYAAFSAELEASASPMWALVSHLRDSDTWDYTFSVLRECLRALSTWFNAVGFSHNDLGNPYQVSFHLPLHRYYSVFMCQAVKAQGALLSEVLPSQDLLHLIMVHPLRLQAAFYEILSGMWVRNGLQIKGQAMTYIQCHFCNSMVDADLYLLQICAGELPTDNFILTVLDRFHVLESLSVSPRASNSFLDYEHEMTILESCLTFLATLVTVRTNIGLSESELAKLEMVTLLCMGDKTHSQLMECMPEKCGSAAQSRDFEAVLSKVSSYRAPNFEASGTMQQGMYIPRDKVWEDHYDPIYVLLRAVQRRDFQASLDRFKLYCKQSGNISGSGDLWPPFRLPSPVSSPYTDPQRIIACRSFHAVLFMLLYKSLNEASTTDHLLALTVYLLELTTEYQAQHRSQGGEVMAAQYYDSMIETDEDKPDGQFCKWFTTDDVFANVNCVVSRVHLNPTPSVSSCSDGELDGSDLEMDELEGGEPRLALRGAPRPRPLAAGSELVIYRQGATAVVSSGVTLPTTPDTPTQDHTSPLALPPTSSATNMLVPAQCGTPDGSAAQASLLGPLQYPSLLAGNEVGRIGNEGSGRGGGGRGAPACSSRGHHGRCFMLQHHFHQRSRRHPGPPKALLPPSDGSPPSLQGSPPVPDISHFSSYPQIDSGDEYVSVEESIISLLIKLHSKLSGKPNSYRPNFSDTSDSRIGDGPFFIAKLLNKLGRYDASARKGILDTISCLYSQKEEESSASSEEEARAREEKRKRARERQKRVMAEFASRQRQFMEQNRADAAEFDAGGADTMEVEEEQVERHKEYDCVICNQSIPSTPERPVGLVVLLQATSVLGHRTSSQKPLSVPTTDAERGRLRQRRYTLGQYMEERADTLNRHFDYNSWLVSMNIGWEGGVHVQTCGHHLHLDCHQSYLLSLRSQDRPNNPLNVEKGEYWCPLCRQLGNSVLPISPEIGDLSALVKHPATCDTSLIEEVDRLLHDLTVPTFSSSLKTAMARMMEDMTMATHPKYRSMSSNPSTSSLVMFVSSILRTNLEVELVQCGGTLVSNGHDPKMDVKRSCLMPLLHVLGCHSKILSGGGDASLVGVGGSIHWIRQTWASITQQSVVGSEGAVTLREREVPLLLRDPVTLLLHLILLLPSRIDQAYLKCVVGNVYRVVVVGAAASALLSLTESQREQATTSGPLAPLLALAHNTLRNSPFFSDDHVPQSEHQQNTWTLNDVTCQVRENCLNFLRIASLLKAHLMEENSPVIADPIAECGALEQYLGVWDTCSVVNSAIMGNMCGTHHSREVSSPVETWLGDLAAGARVWCSEVASFAAQAQVAASTLLTTLTFAQPRLLRLPHSYDAIFQYYHRRQCSQCNSVPKDPSVCLLCGTIVCLRESCCKQQDVCECVQHAIDCGAGTAIFLVVNASTVIVIRGPRVCLWGCIHLDSFGEEDRELKRGKPLYLSEDRYRLLEQQWLSHSFNHTNRRWIWHRDIL</sequence>
<evidence type="ECO:0000256" key="4">
    <source>
        <dbReference type="ARBA" id="ARBA00022723"/>
    </source>
</evidence>
<comment type="catalytic activity">
    <reaction evidence="1 10">
        <text>S-ubiquitinyl-[E2 ubiquitin-conjugating enzyme]-L-cysteine + [acceptor protein]-L-lysine = [E2 ubiquitin-conjugating enzyme]-L-cysteine + N(6)-ubiquitinyl-[acceptor protein]-L-lysine.</text>
        <dbReference type="EC" id="2.3.2.27"/>
    </reaction>
</comment>
<feature type="region of interest" description="Disordered" evidence="11">
    <location>
        <begin position="23"/>
        <end position="56"/>
    </location>
</feature>
<dbReference type="Gene3D" id="2.10.110.30">
    <property type="match status" value="1"/>
</dbReference>
<feature type="compositionally biased region" description="Low complexity" evidence="11">
    <location>
        <begin position="1165"/>
        <end position="1178"/>
    </location>
</feature>
<feature type="compositionally biased region" description="Gly residues" evidence="11">
    <location>
        <begin position="1118"/>
        <end position="1130"/>
    </location>
</feature>
<evidence type="ECO:0000256" key="3">
    <source>
        <dbReference type="ARBA" id="ARBA00022679"/>
    </source>
</evidence>
<organism evidence="13">
    <name type="scientific">Scylla olivacea</name>
    <name type="common">Orange mud crab</name>
    <name type="synonym">Cancer olivacea</name>
    <dbReference type="NCBI Taxonomy" id="85551"/>
    <lineage>
        <taxon>Eukaryota</taxon>
        <taxon>Metazoa</taxon>
        <taxon>Ecdysozoa</taxon>
        <taxon>Arthropoda</taxon>
        <taxon>Crustacea</taxon>
        <taxon>Multicrustacea</taxon>
        <taxon>Malacostraca</taxon>
        <taxon>Eumalacostraca</taxon>
        <taxon>Eucarida</taxon>
        <taxon>Decapoda</taxon>
        <taxon>Pleocyemata</taxon>
        <taxon>Brachyura</taxon>
        <taxon>Eubrachyura</taxon>
        <taxon>Portunoidea</taxon>
        <taxon>Portunidae</taxon>
        <taxon>Portuninae</taxon>
        <taxon>Scylla</taxon>
    </lineage>
</organism>
<dbReference type="GO" id="GO:0016567">
    <property type="term" value="P:protein ubiquitination"/>
    <property type="evidence" value="ECO:0007669"/>
    <property type="project" value="UniProtKB-UniRule"/>
</dbReference>
<dbReference type="Pfam" id="PF22960">
    <property type="entry name" value="WHD_UBR1"/>
    <property type="match status" value="1"/>
</dbReference>
<evidence type="ECO:0000256" key="2">
    <source>
        <dbReference type="ARBA" id="ARBA00004906"/>
    </source>
</evidence>
<proteinExistence type="inferred from homology"/>
<feature type="domain" description="UBR-type" evidence="12">
    <location>
        <begin position="151"/>
        <end position="222"/>
    </location>
</feature>
<feature type="compositionally biased region" description="Basic residues" evidence="11">
    <location>
        <begin position="1150"/>
        <end position="1159"/>
    </location>
</feature>
<dbReference type="InterPro" id="IPR039164">
    <property type="entry name" value="UBR1-like"/>
</dbReference>
<evidence type="ECO:0000256" key="9">
    <source>
        <dbReference type="PROSITE-ProRule" id="PRU00508"/>
    </source>
</evidence>
<reference evidence="13" key="1">
    <citation type="submission" date="2015-09" db="EMBL/GenBank/DDBJ databases">
        <title>Scylla olivacea transcriptome.</title>
        <authorList>
            <person name="Ikhwanuddin M."/>
        </authorList>
    </citation>
    <scope>NUCLEOTIDE SEQUENCE</scope>
</reference>
<feature type="compositionally biased region" description="Basic and acidic residues" evidence="11">
    <location>
        <begin position="1282"/>
        <end position="1291"/>
    </location>
</feature>
<evidence type="ECO:0000256" key="8">
    <source>
        <dbReference type="ARBA" id="ARBA00046341"/>
    </source>
</evidence>
<feature type="compositionally biased region" description="Gly residues" evidence="11">
    <location>
        <begin position="28"/>
        <end position="50"/>
    </location>
</feature>
<evidence type="ECO:0000259" key="12">
    <source>
        <dbReference type="PROSITE" id="PS51157"/>
    </source>
</evidence>
<evidence type="ECO:0000256" key="1">
    <source>
        <dbReference type="ARBA" id="ARBA00000900"/>
    </source>
</evidence>
<dbReference type="GO" id="GO:0061630">
    <property type="term" value="F:ubiquitin protein ligase activity"/>
    <property type="evidence" value="ECO:0007669"/>
    <property type="project" value="UniProtKB-UniRule"/>
</dbReference>
<comment type="function">
    <text evidence="10">Ubiquitin ligase protein which is a component of the N-end rule pathway. Recognizes and binds to proteins bearing specific N-terminal residues that are destabilizing according to the N-end rule, leading to their ubiquitination and subsequent degradation.</text>
</comment>
<dbReference type="GO" id="GO:0008270">
    <property type="term" value="F:zinc ion binding"/>
    <property type="evidence" value="ECO:0007669"/>
    <property type="project" value="UniProtKB-UniRule"/>
</dbReference>
<evidence type="ECO:0000256" key="10">
    <source>
        <dbReference type="RuleBase" id="RU366018"/>
    </source>
</evidence>
<comment type="pathway">
    <text evidence="2 10">Protein modification; protein ubiquitination.</text>
</comment>
<accession>A0A0P4W0N9</accession>
<keyword evidence="3 10" id="KW-0808">Transferase</keyword>
<dbReference type="UniPathway" id="UPA00143"/>
<dbReference type="GO" id="GO:0005737">
    <property type="term" value="C:cytoplasm"/>
    <property type="evidence" value="ECO:0007669"/>
    <property type="project" value="TreeGrafter"/>
</dbReference>
<feature type="zinc finger region" description="UBR-type" evidence="9">
    <location>
        <begin position="151"/>
        <end position="222"/>
    </location>
</feature>
<dbReference type="CDD" id="cd19673">
    <property type="entry name" value="UBR-box_UBR3"/>
    <property type="match status" value="1"/>
</dbReference>
<dbReference type="FunFam" id="2.10.110.30:FF:000002">
    <property type="entry name" value="Putative e3 ubiquitin-protein ligase ubr3"/>
    <property type="match status" value="1"/>
</dbReference>
<dbReference type="InterPro" id="IPR003126">
    <property type="entry name" value="Znf_UBR"/>
</dbReference>
<evidence type="ECO:0000256" key="11">
    <source>
        <dbReference type="SAM" id="MobiDB-lite"/>
    </source>
</evidence>
<dbReference type="EC" id="2.3.2.27" evidence="10"/>
<protein>
    <recommendedName>
        <fullName evidence="10">E3 ubiquitin-protein ligase</fullName>
        <ecNumber evidence="10">2.3.2.27</ecNumber>
    </recommendedName>
</protein>
<keyword evidence="7 10" id="KW-0862">Zinc</keyword>
<dbReference type="GO" id="GO:0000151">
    <property type="term" value="C:ubiquitin ligase complex"/>
    <property type="evidence" value="ECO:0007669"/>
    <property type="project" value="TreeGrafter"/>
</dbReference>
<evidence type="ECO:0000313" key="13">
    <source>
        <dbReference type="EMBL" id="JAI58971.1"/>
    </source>
</evidence>
<dbReference type="PANTHER" id="PTHR21497:SF39">
    <property type="entry name" value="E3 UBIQUITIN-PROTEIN LIGASE UBR3"/>
    <property type="match status" value="1"/>
</dbReference>
<comment type="similarity">
    <text evidence="8 10">Belongs to the E3 ubiquitin-protein ligase UBR1-like family.</text>
</comment>